<feature type="transmembrane region" description="Helical" evidence="1">
    <location>
        <begin position="292"/>
        <end position="313"/>
    </location>
</feature>
<dbReference type="Pfam" id="PF02632">
    <property type="entry name" value="BioY"/>
    <property type="match status" value="1"/>
</dbReference>
<accession>A0A9Q4C1W8</accession>
<evidence type="ECO:0000313" key="3">
    <source>
        <dbReference type="Proteomes" id="UP001149411"/>
    </source>
</evidence>
<dbReference type="GO" id="GO:0015225">
    <property type="term" value="F:biotin transmembrane transporter activity"/>
    <property type="evidence" value="ECO:0007669"/>
    <property type="project" value="InterPro"/>
</dbReference>
<dbReference type="PANTHER" id="PTHR34295">
    <property type="entry name" value="BIOTIN TRANSPORTER BIOY"/>
    <property type="match status" value="1"/>
</dbReference>
<sequence length="360" mass="35366">MEQSEKIRKMSYAAVLAALTGAGALLSIPLGPVPFTLQTFFVVLAGFILGAKWGFVAISLYLLLGSAGLPVFSGGAAGAGHLLGPTGGYLIAFPFGAAVAGFIAERGDGRGGVTRLSVKAVGALLASWLILVAGAVRLMGFYGMSPEAAFAAGIAPFVVTGLPELALAVGLSESLSRAGVASASEGPRVSGVEERSLYGVALGAGMVMSTLIPWAYLSKAVSVGGEEGSATAGVPGYFVGGETTVSGEVAGETVTASASAPSLAVYGGATALLGVTALGLAVGAVRGMDESYVAVGYGAVGVAGAVMTAVAHLNVSSWSLEVGNSVGYGVYLPALMGVGLVALAAHTVRVGTTSTEATAV</sequence>
<dbReference type="PANTHER" id="PTHR34295:SF1">
    <property type="entry name" value="BIOTIN TRANSPORTER BIOY"/>
    <property type="match status" value="1"/>
</dbReference>
<feature type="transmembrane region" description="Helical" evidence="1">
    <location>
        <begin position="12"/>
        <end position="29"/>
    </location>
</feature>
<dbReference type="Gene3D" id="1.10.1760.20">
    <property type="match status" value="1"/>
</dbReference>
<feature type="transmembrane region" description="Helical" evidence="1">
    <location>
        <begin position="197"/>
        <end position="217"/>
    </location>
</feature>
<protein>
    <submittedName>
        <fullName evidence="2">Biotin transporter BioY</fullName>
    </submittedName>
</protein>
<dbReference type="GO" id="GO:0005886">
    <property type="term" value="C:plasma membrane"/>
    <property type="evidence" value="ECO:0007669"/>
    <property type="project" value="InterPro"/>
</dbReference>
<gene>
    <name evidence="2" type="ORF">EGH25_01080</name>
</gene>
<keyword evidence="3" id="KW-1185">Reference proteome</keyword>
<comment type="caution">
    <text evidence="2">The sequence shown here is derived from an EMBL/GenBank/DDBJ whole genome shotgun (WGS) entry which is preliminary data.</text>
</comment>
<feature type="transmembrane region" description="Helical" evidence="1">
    <location>
        <begin position="148"/>
        <end position="169"/>
    </location>
</feature>
<feature type="transmembrane region" description="Helical" evidence="1">
    <location>
        <begin position="35"/>
        <end position="53"/>
    </location>
</feature>
<keyword evidence="1" id="KW-0812">Transmembrane</keyword>
<keyword evidence="1" id="KW-1133">Transmembrane helix</keyword>
<dbReference type="AlphaFoldDB" id="A0A9Q4C1W8"/>
<evidence type="ECO:0000313" key="2">
    <source>
        <dbReference type="EMBL" id="MCX2817953.1"/>
    </source>
</evidence>
<feature type="transmembrane region" description="Helical" evidence="1">
    <location>
        <begin position="325"/>
        <end position="345"/>
    </location>
</feature>
<dbReference type="Proteomes" id="UP001149411">
    <property type="component" value="Unassembled WGS sequence"/>
</dbReference>
<dbReference type="InterPro" id="IPR003784">
    <property type="entry name" value="BioY"/>
</dbReference>
<dbReference type="RefSeq" id="WP_266085510.1">
    <property type="nucleotide sequence ID" value="NZ_RKLV01000001.1"/>
</dbReference>
<feature type="transmembrane region" description="Helical" evidence="1">
    <location>
        <begin position="116"/>
        <end position="136"/>
    </location>
</feature>
<proteinExistence type="predicted"/>
<keyword evidence="1" id="KW-0472">Membrane</keyword>
<name>A0A9Q4C1W8_9EURY</name>
<reference evidence="2" key="1">
    <citation type="submission" date="2022-09" db="EMBL/GenBank/DDBJ databases">
        <title>Haloadaptaus new haloarchaeum isolated from saline soil.</title>
        <authorList>
            <person name="Duran-Viseras A."/>
            <person name="Sanchez-Porro C."/>
            <person name="Ventosa A."/>
        </authorList>
    </citation>
    <scope>NUCLEOTIDE SEQUENCE</scope>
    <source>
        <strain evidence="2">F3-133</strain>
    </source>
</reference>
<organism evidence="2 3">
    <name type="scientific">Halorutilus salinus</name>
    <dbReference type="NCBI Taxonomy" id="2487751"/>
    <lineage>
        <taxon>Archaea</taxon>
        <taxon>Methanobacteriati</taxon>
        <taxon>Methanobacteriota</taxon>
        <taxon>Stenosarchaea group</taxon>
        <taxon>Halobacteria</taxon>
        <taxon>Halorutilales</taxon>
        <taxon>Halorutilaceae</taxon>
        <taxon>Halorutilus</taxon>
    </lineage>
</organism>
<dbReference type="EMBL" id="RKLV01000001">
    <property type="protein sequence ID" value="MCX2817953.1"/>
    <property type="molecule type" value="Genomic_DNA"/>
</dbReference>
<feature type="transmembrane region" description="Helical" evidence="1">
    <location>
        <begin position="86"/>
        <end position="104"/>
    </location>
</feature>
<feature type="transmembrane region" description="Helical" evidence="1">
    <location>
        <begin position="263"/>
        <end position="285"/>
    </location>
</feature>
<evidence type="ECO:0000256" key="1">
    <source>
        <dbReference type="SAM" id="Phobius"/>
    </source>
</evidence>